<gene>
    <name evidence="1" type="primary">CLV1_2</name>
    <name evidence="1" type="ORF">CFP56_007798</name>
</gene>
<dbReference type="PANTHER" id="PTHR48057:SF7">
    <property type="entry name" value="LEUCINE-RICH REPEAT SERINE_THREONINE-PROTEIN KINASE 1"/>
    <property type="match status" value="1"/>
</dbReference>
<dbReference type="PANTHER" id="PTHR48057">
    <property type="entry name" value="LEUCINE-RICH REPEAT SERINE/THREONINE-PROTEIN KINASE 1"/>
    <property type="match status" value="1"/>
</dbReference>
<dbReference type="InterPro" id="IPR032675">
    <property type="entry name" value="LRR_dom_sf"/>
</dbReference>
<reference evidence="1" key="2">
    <citation type="journal article" date="2018" name="Sci. Data">
        <title>The draft genome sequence of cork oak.</title>
        <authorList>
            <person name="Ramos A.M."/>
            <person name="Usie A."/>
            <person name="Barbosa P."/>
            <person name="Barros P.M."/>
            <person name="Capote T."/>
            <person name="Chaves I."/>
            <person name="Simoes F."/>
            <person name="Abreu I."/>
            <person name="Carrasquinho I."/>
            <person name="Faro C."/>
            <person name="Guimaraes J.B."/>
            <person name="Mendonca D."/>
            <person name="Nobrega F."/>
            <person name="Rodrigues L."/>
            <person name="Saibo N.J.M."/>
            <person name="Varela M.C."/>
            <person name="Egas C."/>
            <person name="Matos J."/>
            <person name="Miguel C.M."/>
            <person name="Oliveira M.M."/>
            <person name="Ricardo C.P."/>
            <person name="Goncalves S."/>
        </authorList>
    </citation>
    <scope>NUCLEOTIDE SEQUENCE [LARGE SCALE GENOMIC DNA]</scope>
    <source>
        <strain evidence="1">HL8</strain>
    </source>
</reference>
<keyword evidence="1" id="KW-0418">Kinase</keyword>
<name>A0AAW0M728_QUESU</name>
<organism evidence="1">
    <name type="scientific">Quercus suber</name>
    <name type="common">Cork oak</name>
    <dbReference type="NCBI Taxonomy" id="58331"/>
    <lineage>
        <taxon>Eukaryota</taxon>
        <taxon>Viridiplantae</taxon>
        <taxon>Streptophyta</taxon>
        <taxon>Embryophyta</taxon>
        <taxon>Tracheophyta</taxon>
        <taxon>Spermatophyta</taxon>
        <taxon>Magnoliopsida</taxon>
        <taxon>eudicotyledons</taxon>
        <taxon>Gunneridae</taxon>
        <taxon>Pentapetalae</taxon>
        <taxon>rosids</taxon>
        <taxon>fabids</taxon>
        <taxon>Fagales</taxon>
        <taxon>Fagaceae</taxon>
        <taxon>Quercus</taxon>
    </lineage>
</organism>
<reference evidence="1" key="3">
    <citation type="submission" date="2023-07" db="EMBL/GenBank/DDBJ databases">
        <title>An improved reference 1 genome and first organelle genomes of Quercus suber.</title>
        <authorList>
            <consortium name="Genosuber Consortium"/>
            <person name="Usie A."/>
            <person name="Serra O."/>
            <person name="Barros P."/>
        </authorList>
    </citation>
    <scope>NUCLEOTIDE SEQUENCE</scope>
    <source>
        <strain evidence="1">HL8</strain>
        <tissue evidence="1">Leaves</tissue>
    </source>
</reference>
<evidence type="ECO:0000313" key="1">
    <source>
        <dbReference type="EMBL" id="KAK7859252.1"/>
    </source>
</evidence>
<dbReference type="InterPro" id="IPR052595">
    <property type="entry name" value="LRRC69/RLP"/>
</dbReference>
<keyword evidence="1" id="KW-0675">Receptor</keyword>
<dbReference type="Gene3D" id="3.80.10.10">
    <property type="entry name" value="Ribonuclease Inhibitor"/>
    <property type="match status" value="1"/>
</dbReference>
<proteinExistence type="predicted"/>
<protein>
    <submittedName>
        <fullName evidence="1">Receptor protein kinase clavata1</fullName>
    </submittedName>
</protein>
<dbReference type="SUPFAM" id="SSF52058">
    <property type="entry name" value="L domain-like"/>
    <property type="match status" value="1"/>
</dbReference>
<accession>A0AAW0M728</accession>
<dbReference type="EMBL" id="PKMF04000014">
    <property type="protein sequence ID" value="KAK7859252.1"/>
    <property type="molecule type" value="Genomic_DNA"/>
</dbReference>
<sequence>MANLTSLKVLNVSNNVFYGNFPGEITPGMTKLEILDTFNNNFSEPLPTKLVNLKNLNHLCLGGNYFPGLIPNSYSEIQSLDFKKFPIILGIELSNLLLDRSRISRFVNDPSSGDISPESWFPFNFNFNKEVNFPNSFGSFPTNRL</sequence>
<dbReference type="GO" id="GO:0016301">
    <property type="term" value="F:kinase activity"/>
    <property type="evidence" value="ECO:0007669"/>
    <property type="project" value="UniProtKB-KW"/>
</dbReference>
<keyword evidence="1" id="KW-0808">Transferase</keyword>
<comment type="caution">
    <text evidence="1">The sequence shown here is derived from an EMBL/GenBank/DDBJ whole genome shotgun (WGS) entry which is preliminary data.</text>
</comment>
<reference evidence="1" key="1">
    <citation type="submission" date="2017-12" db="EMBL/GenBank/DDBJ databases">
        <authorList>
            <person name="Barbosa P."/>
            <person name="Usie A."/>
            <person name="Ramos A.M."/>
        </authorList>
    </citation>
    <scope>NUCLEOTIDE SEQUENCE</scope>
    <source>
        <strain evidence="1">HL8</strain>
        <tissue evidence="1">Leaves</tissue>
    </source>
</reference>
<dbReference type="AlphaFoldDB" id="A0AAW0M728"/>